<keyword evidence="1" id="KW-1133">Transmembrane helix</keyword>
<sequence length="90" mass="10176">MNSMNSISIFIFSISVFLCFCCQLLINLHRNLPSLAFAHFSLEFFRDPALNTLRTLFSCIPNWSSLGVLDHFANKPRASVPPPKTSIRSD</sequence>
<evidence type="ECO:0000256" key="1">
    <source>
        <dbReference type="SAM" id="Phobius"/>
    </source>
</evidence>
<name>A0A0N0RZV6_9EURO</name>
<dbReference type="AlphaFoldDB" id="A0A0N0RZV6"/>
<evidence type="ECO:0000313" key="3">
    <source>
        <dbReference type="Proteomes" id="UP000037696"/>
    </source>
</evidence>
<keyword evidence="3" id="KW-1185">Reference proteome</keyword>
<reference evidence="2 3" key="1">
    <citation type="submission" date="2015-08" db="EMBL/GenBank/DDBJ databases">
        <title>Genome sequencing of Penicillium nordicum.</title>
        <authorList>
            <person name="Nguyen H.D."/>
            <person name="Seifert K.A."/>
        </authorList>
    </citation>
    <scope>NUCLEOTIDE SEQUENCE [LARGE SCALE GENOMIC DNA]</scope>
    <source>
        <strain evidence="2 3">DAOMC 185683</strain>
    </source>
</reference>
<protein>
    <submittedName>
        <fullName evidence="2">Uncharacterized protein</fullName>
    </submittedName>
</protein>
<gene>
    <name evidence="2" type="ORF">ACN38_g1500</name>
</gene>
<feature type="transmembrane region" description="Helical" evidence="1">
    <location>
        <begin position="6"/>
        <end position="26"/>
    </location>
</feature>
<comment type="caution">
    <text evidence="2">The sequence shown here is derived from an EMBL/GenBank/DDBJ whole genome shotgun (WGS) entry which is preliminary data.</text>
</comment>
<proteinExistence type="predicted"/>
<keyword evidence="1" id="KW-0812">Transmembrane</keyword>
<dbReference type="EMBL" id="LHQQ01000015">
    <property type="protein sequence ID" value="KOS47545.1"/>
    <property type="molecule type" value="Genomic_DNA"/>
</dbReference>
<organism evidence="2 3">
    <name type="scientific">Penicillium nordicum</name>
    <dbReference type="NCBI Taxonomy" id="229535"/>
    <lineage>
        <taxon>Eukaryota</taxon>
        <taxon>Fungi</taxon>
        <taxon>Dikarya</taxon>
        <taxon>Ascomycota</taxon>
        <taxon>Pezizomycotina</taxon>
        <taxon>Eurotiomycetes</taxon>
        <taxon>Eurotiomycetidae</taxon>
        <taxon>Eurotiales</taxon>
        <taxon>Aspergillaceae</taxon>
        <taxon>Penicillium</taxon>
    </lineage>
</organism>
<dbReference type="Proteomes" id="UP000037696">
    <property type="component" value="Unassembled WGS sequence"/>
</dbReference>
<evidence type="ECO:0000313" key="2">
    <source>
        <dbReference type="EMBL" id="KOS47545.1"/>
    </source>
</evidence>
<keyword evidence="1" id="KW-0472">Membrane</keyword>
<accession>A0A0N0RZV6</accession>